<keyword evidence="9" id="KW-1185">Reference proteome</keyword>
<evidence type="ECO:0000256" key="6">
    <source>
        <dbReference type="RuleBase" id="RU363032"/>
    </source>
</evidence>
<proteinExistence type="inferred from homology"/>
<reference evidence="8 9" key="1">
    <citation type="submission" date="2020-03" db="EMBL/GenBank/DDBJ databases">
        <title>Roseomonas selenitidurans sp. nov. isolated from soil.</title>
        <authorList>
            <person name="Liu H."/>
        </authorList>
    </citation>
    <scope>NUCLEOTIDE SEQUENCE [LARGE SCALE GENOMIC DNA]</scope>
    <source>
        <strain evidence="8 9">JCM 15073</strain>
    </source>
</reference>
<dbReference type="EMBL" id="JAAVTX010000013">
    <property type="protein sequence ID" value="NKE48716.1"/>
    <property type="molecule type" value="Genomic_DNA"/>
</dbReference>
<dbReference type="PANTHER" id="PTHR30043:SF9">
    <property type="entry name" value="PHOSPHONATES TRANSPORT SYSTEM PERMEASE PROTEIN"/>
    <property type="match status" value="1"/>
</dbReference>
<evidence type="ECO:0000256" key="4">
    <source>
        <dbReference type="ARBA" id="ARBA00022989"/>
    </source>
</evidence>
<dbReference type="PROSITE" id="PS50928">
    <property type="entry name" value="ABC_TM1"/>
    <property type="match status" value="1"/>
</dbReference>
<dbReference type="Gene3D" id="1.10.3720.10">
    <property type="entry name" value="MetI-like"/>
    <property type="match status" value="1"/>
</dbReference>
<accession>A0ABX1F8J0</accession>
<evidence type="ECO:0000256" key="5">
    <source>
        <dbReference type="ARBA" id="ARBA00023136"/>
    </source>
</evidence>
<feature type="transmembrane region" description="Helical" evidence="6">
    <location>
        <begin position="80"/>
        <end position="107"/>
    </location>
</feature>
<feature type="domain" description="ABC transmembrane type-1" evidence="7">
    <location>
        <begin position="76"/>
        <end position="259"/>
    </location>
</feature>
<dbReference type="InterPro" id="IPR000515">
    <property type="entry name" value="MetI-like"/>
</dbReference>
<feature type="transmembrane region" description="Helical" evidence="6">
    <location>
        <begin position="214"/>
        <end position="235"/>
    </location>
</feature>
<dbReference type="InterPro" id="IPR035906">
    <property type="entry name" value="MetI-like_sf"/>
</dbReference>
<keyword evidence="2 6" id="KW-0813">Transport</keyword>
<evidence type="ECO:0000259" key="7">
    <source>
        <dbReference type="PROSITE" id="PS50928"/>
    </source>
</evidence>
<evidence type="ECO:0000256" key="1">
    <source>
        <dbReference type="ARBA" id="ARBA00004651"/>
    </source>
</evidence>
<evidence type="ECO:0000256" key="3">
    <source>
        <dbReference type="ARBA" id="ARBA00022692"/>
    </source>
</evidence>
<comment type="subcellular location">
    <subcellularLocation>
        <location evidence="1 6">Cell membrane</location>
        <topology evidence="1 6">Multi-pass membrane protein</topology>
    </subcellularLocation>
</comment>
<dbReference type="Proteomes" id="UP000765160">
    <property type="component" value="Unassembled WGS sequence"/>
</dbReference>
<keyword evidence="4 6" id="KW-1133">Transmembrane helix</keyword>
<dbReference type="SUPFAM" id="SSF161098">
    <property type="entry name" value="MetI-like"/>
    <property type="match status" value="1"/>
</dbReference>
<dbReference type="NCBIfam" id="TIGR01097">
    <property type="entry name" value="PhnE"/>
    <property type="match status" value="1"/>
</dbReference>
<feature type="transmembrane region" description="Helical" evidence="6">
    <location>
        <begin position="241"/>
        <end position="259"/>
    </location>
</feature>
<dbReference type="CDD" id="cd06261">
    <property type="entry name" value="TM_PBP2"/>
    <property type="match status" value="1"/>
</dbReference>
<dbReference type="InterPro" id="IPR005769">
    <property type="entry name" value="PhnE/PtxC"/>
</dbReference>
<comment type="similarity">
    <text evidence="6">Belongs to the binding-protein-dependent transport system permease family.</text>
</comment>
<evidence type="ECO:0000313" key="8">
    <source>
        <dbReference type="EMBL" id="NKE48716.1"/>
    </source>
</evidence>
<dbReference type="PANTHER" id="PTHR30043">
    <property type="entry name" value="PHOSPHONATES TRANSPORT SYSTEM PERMEASE PROTEIN"/>
    <property type="match status" value="1"/>
</dbReference>
<comment type="caution">
    <text evidence="8">The sequence shown here is derived from an EMBL/GenBank/DDBJ whole genome shotgun (WGS) entry which is preliminary data.</text>
</comment>
<gene>
    <name evidence="8" type="primary">phnE</name>
    <name evidence="8" type="ORF">HB662_28380</name>
</gene>
<evidence type="ECO:0000256" key="2">
    <source>
        <dbReference type="ARBA" id="ARBA00022448"/>
    </source>
</evidence>
<name>A0ABX1F8J0_9PROT</name>
<evidence type="ECO:0000313" key="9">
    <source>
        <dbReference type="Proteomes" id="UP000765160"/>
    </source>
</evidence>
<dbReference type="Pfam" id="PF00528">
    <property type="entry name" value="BPD_transp_1"/>
    <property type="match status" value="1"/>
</dbReference>
<organism evidence="8 9">
    <name type="scientific">Falsiroseomonas frigidaquae</name>
    <dbReference type="NCBI Taxonomy" id="487318"/>
    <lineage>
        <taxon>Bacteria</taxon>
        <taxon>Pseudomonadati</taxon>
        <taxon>Pseudomonadota</taxon>
        <taxon>Alphaproteobacteria</taxon>
        <taxon>Acetobacterales</taxon>
        <taxon>Roseomonadaceae</taxon>
        <taxon>Falsiroseomonas</taxon>
    </lineage>
</organism>
<protein>
    <submittedName>
        <fullName evidence="8">Phosphonate ABC transporter, permease protein PhnE</fullName>
    </submittedName>
</protein>
<feature type="transmembrane region" description="Helical" evidence="6">
    <location>
        <begin position="128"/>
        <end position="151"/>
    </location>
</feature>
<keyword evidence="3 6" id="KW-0812">Transmembrane</keyword>
<sequence>MAAPSNPGRGGAARRMTLSRTPLLFAGGLLLLALGLWRVDASPARLLDGLGKLGWLVTLMWPPSPGGALRDLLEALAETVAMAFLGTLLAALVALPLCFLGAGNVIASTLLRFTVRRSYDGLRAVDSLVWALIFVSAVGMGPFAGILALALPDIGLLAKIFSEAIESADRRQVEGVRASGGSRLHAIRYGLVPQAAPVMLSQLLYTFESNTRSATILGVVGAGGIGLALGDRIRLNNWDEVAFIVLLILVTVAIIDWGSRRLRLRLIRA</sequence>
<keyword evidence="5 6" id="KW-0472">Membrane</keyword>